<proteinExistence type="predicted"/>
<protein>
    <recommendedName>
        <fullName evidence="3">Transposase</fullName>
    </recommendedName>
</protein>
<accession>A0A7D6BN28</accession>
<organism evidence="1 2">
    <name type="scientific">Fermentimicrarchaeum limneticum</name>
    <dbReference type="NCBI Taxonomy" id="2795018"/>
    <lineage>
        <taxon>Archaea</taxon>
        <taxon>Candidatus Micrarchaeota</taxon>
        <taxon>Candidatus Fermentimicrarchaeales</taxon>
        <taxon>Candidatus Fermentimicrarchaeaceae</taxon>
        <taxon>Candidatus Fermentimicrarchaeum</taxon>
    </lineage>
</organism>
<evidence type="ECO:0000313" key="2">
    <source>
        <dbReference type="Proteomes" id="UP000510821"/>
    </source>
</evidence>
<gene>
    <name evidence="1" type="ORF">Sv326_0207</name>
</gene>
<evidence type="ECO:0000313" key="1">
    <source>
        <dbReference type="EMBL" id="QLJ52382.1"/>
    </source>
</evidence>
<sequence length="42" mass="4874">MRNERERWQKRGVLGDADKLFRAAEKLEVMLATGLPEESLTK</sequence>
<reference evidence="2" key="1">
    <citation type="submission" date="2020-07" db="EMBL/GenBank/DDBJ databases">
        <title>Metabolic diversity and evolutionary history of the archaeal phylum ###Micrarchaeota### uncovered from a freshwater lake metagenome.</title>
        <authorList>
            <person name="Kadnikov V.V."/>
            <person name="Savvichev A.S."/>
            <person name="Mardanov A.V."/>
            <person name="Beletsky A.V."/>
            <person name="Chupakov A.V."/>
            <person name="Kokryatskaya N.M."/>
            <person name="Pimenov N.V."/>
            <person name="Ravin N.V."/>
        </authorList>
    </citation>
    <scope>NUCLEOTIDE SEQUENCE [LARGE SCALE GENOMIC DNA]</scope>
</reference>
<evidence type="ECO:0008006" key="3">
    <source>
        <dbReference type="Google" id="ProtNLM"/>
    </source>
</evidence>
<dbReference type="EMBL" id="CP058998">
    <property type="protein sequence ID" value="QLJ52382.1"/>
    <property type="molecule type" value="Genomic_DNA"/>
</dbReference>
<dbReference type="KEGG" id="flt:Sv326_0207"/>
<name>A0A7D6BN28_FERL1</name>
<dbReference type="AlphaFoldDB" id="A0A7D6BN28"/>
<dbReference type="Proteomes" id="UP000510821">
    <property type="component" value="Chromosome"/>
</dbReference>